<organism evidence="2 3">
    <name type="scientific">Chitiniphilus purpureus</name>
    <dbReference type="NCBI Taxonomy" id="2981137"/>
    <lineage>
        <taxon>Bacteria</taxon>
        <taxon>Pseudomonadati</taxon>
        <taxon>Pseudomonadota</taxon>
        <taxon>Betaproteobacteria</taxon>
        <taxon>Neisseriales</taxon>
        <taxon>Chitinibacteraceae</taxon>
        <taxon>Chitiniphilus</taxon>
    </lineage>
</organism>
<dbReference type="EMBL" id="CP106753">
    <property type="protein sequence ID" value="UXY16008.1"/>
    <property type="molecule type" value="Genomic_DNA"/>
</dbReference>
<keyword evidence="1" id="KW-1133">Transmembrane helix</keyword>
<dbReference type="Proteomes" id="UP001061302">
    <property type="component" value="Chromosome"/>
</dbReference>
<keyword evidence="1" id="KW-0472">Membrane</keyword>
<feature type="transmembrane region" description="Helical" evidence="1">
    <location>
        <begin position="12"/>
        <end position="35"/>
    </location>
</feature>
<dbReference type="RefSeq" id="WP_263125445.1">
    <property type="nucleotide sequence ID" value="NZ_CP106753.1"/>
</dbReference>
<feature type="transmembrane region" description="Helical" evidence="1">
    <location>
        <begin position="47"/>
        <end position="65"/>
    </location>
</feature>
<keyword evidence="1" id="KW-0812">Transmembrane</keyword>
<sequence>MTRAAALLPGVLAPLALLLCLAAGWPLWLAGLALLPLAWLRPALRSVARWLGLLAAGLGLLALAARSDWPLRAYPVLVNAALLAGFGYSLRHPPSAIERFARLTEPDLPAAAVAYTRRVTWLWCGFFTVNGALALATGLWADQTTWALYNGGVAYLLMGLLLGGEWLVRRRVRRRAEQHG</sequence>
<evidence type="ECO:0000313" key="3">
    <source>
        <dbReference type="Proteomes" id="UP001061302"/>
    </source>
</evidence>
<gene>
    <name evidence="2" type="ORF">N8I74_03025</name>
</gene>
<keyword evidence="3" id="KW-1185">Reference proteome</keyword>
<feature type="transmembrane region" description="Helical" evidence="1">
    <location>
        <begin position="147"/>
        <end position="168"/>
    </location>
</feature>
<feature type="transmembrane region" description="Helical" evidence="1">
    <location>
        <begin position="121"/>
        <end position="141"/>
    </location>
</feature>
<evidence type="ECO:0000313" key="2">
    <source>
        <dbReference type="EMBL" id="UXY16008.1"/>
    </source>
</evidence>
<evidence type="ECO:0000256" key="1">
    <source>
        <dbReference type="SAM" id="Phobius"/>
    </source>
</evidence>
<proteinExistence type="predicted"/>
<accession>A0ABY6DP61</accession>
<protein>
    <recommendedName>
        <fullName evidence="4">DNA gyrase subunit B</fullName>
    </recommendedName>
</protein>
<name>A0ABY6DP61_9NEIS</name>
<reference evidence="2" key="1">
    <citation type="submission" date="2022-10" db="EMBL/GenBank/DDBJ databases">
        <title>Chitiniphilus purpureus sp. nov., a novel chitin-degrading bacterium isolated from crawfish pond sediment.</title>
        <authorList>
            <person name="Li K."/>
        </authorList>
    </citation>
    <scope>NUCLEOTIDE SEQUENCE</scope>
    <source>
        <strain evidence="2">CD1</strain>
    </source>
</reference>
<evidence type="ECO:0008006" key="4">
    <source>
        <dbReference type="Google" id="ProtNLM"/>
    </source>
</evidence>